<dbReference type="GO" id="GO:0003677">
    <property type="term" value="F:DNA binding"/>
    <property type="evidence" value="ECO:0007669"/>
    <property type="project" value="UniProtKB-UniRule"/>
</dbReference>
<dbReference type="EMBL" id="QUSW01000007">
    <property type="protein sequence ID" value="RQP22460.1"/>
    <property type="molecule type" value="Genomic_DNA"/>
</dbReference>
<name>A0A3N7HK59_9BURK</name>
<sequence>MYDDLIMKPKDEKKVEAIAAAVYLLAARHGLAAVTLADIAREAGVATSTLYVYYKSREDLLDDVYQKAKTATVTRYSRNDDPAASLKSRLRLIWNNIVDNRIENQQQVAFLEQYYHSEYLSETSCALGQRMTAPFLELLVGGQKSEQLKQVPPPLLAATVMGLAKETAVLVSRGHLPDDEDTRASGFQICWDAIRA</sequence>
<dbReference type="PROSITE" id="PS50977">
    <property type="entry name" value="HTH_TETR_2"/>
    <property type="match status" value="1"/>
</dbReference>
<keyword evidence="5" id="KW-1185">Reference proteome</keyword>
<evidence type="ECO:0000256" key="1">
    <source>
        <dbReference type="ARBA" id="ARBA00023125"/>
    </source>
</evidence>
<dbReference type="SUPFAM" id="SSF46689">
    <property type="entry name" value="Homeodomain-like"/>
    <property type="match status" value="1"/>
</dbReference>
<dbReference type="OrthoDB" id="63332at2"/>
<evidence type="ECO:0000313" key="4">
    <source>
        <dbReference type="EMBL" id="RQP22460.1"/>
    </source>
</evidence>
<dbReference type="Gene3D" id="1.10.357.10">
    <property type="entry name" value="Tetracycline Repressor, domain 2"/>
    <property type="match status" value="1"/>
</dbReference>
<dbReference type="Pfam" id="PF16295">
    <property type="entry name" value="TetR_C_10"/>
    <property type="match status" value="1"/>
</dbReference>
<comment type="caution">
    <text evidence="4">The sequence shown here is derived from an EMBL/GenBank/DDBJ whole genome shotgun (WGS) entry which is preliminary data.</text>
</comment>
<dbReference type="AlphaFoldDB" id="A0A3N7HK59"/>
<dbReference type="RefSeq" id="WP_124542682.1">
    <property type="nucleotide sequence ID" value="NZ_QUSW01000007.1"/>
</dbReference>
<dbReference type="PANTHER" id="PTHR30055">
    <property type="entry name" value="HTH-TYPE TRANSCRIPTIONAL REGULATOR RUTR"/>
    <property type="match status" value="1"/>
</dbReference>
<keyword evidence="1 2" id="KW-0238">DNA-binding</keyword>
<dbReference type="Proteomes" id="UP000267464">
    <property type="component" value="Unassembled WGS sequence"/>
</dbReference>
<evidence type="ECO:0000256" key="2">
    <source>
        <dbReference type="PROSITE-ProRule" id="PRU00335"/>
    </source>
</evidence>
<feature type="domain" description="HTH tetR-type" evidence="3">
    <location>
        <begin position="12"/>
        <end position="72"/>
    </location>
</feature>
<proteinExistence type="predicted"/>
<accession>A0A3N7HK59</accession>
<feature type="DNA-binding region" description="H-T-H motif" evidence="2">
    <location>
        <begin position="35"/>
        <end position="54"/>
    </location>
</feature>
<dbReference type="Pfam" id="PF00440">
    <property type="entry name" value="TetR_N"/>
    <property type="match status" value="1"/>
</dbReference>
<dbReference type="InterPro" id="IPR050109">
    <property type="entry name" value="HTH-type_TetR-like_transc_reg"/>
</dbReference>
<protein>
    <submittedName>
        <fullName evidence="4">TetR/AcrR family transcriptional regulator</fullName>
    </submittedName>
</protein>
<dbReference type="InterPro" id="IPR032551">
    <property type="entry name" value="BscR_C"/>
</dbReference>
<reference evidence="4 5" key="2">
    <citation type="submission" date="2018-12" db="EMBL/GenBank/DDBJ databases">
        <title>Rhizobacter gummiphilus sp. nov., a rubber-degrading bacterium isolated from the soil of a botanical garden in Japan.</title>
        <authorList>
            <person name="Shunsuke S.S."/>
        </authorList>
    </citation>
    <scope>NUCLEOTIDE SEQUENCE [LARGE SCALE GENOMIC DNA]</scope>
    <source>
        <strain evidence="4 5">S-16</strain>
    </source>
</reference>
<reference evidence="4 5" key="1">
    <citation type="submission" date="2018-08" db="EMBL/GenBank/DDBJ databases">
        <authorList>
            <person name="Khan S.A."/>
            <person name="Jeon C.O."/>
            <person name="Chun B.H."/>
            <person name="Jeong S.E."/>
        </authorList>
    </citation>
    <scope>NUCLEOTIDE SEQUENCE [LARGE SCALE GENOMIC DNA]</scope>
    <source>
        <strain evidence="4 5">S-16</strain>
    </source>
</reference>
<dbReference type="InterPro" id="IPR001647">
    <property type="entry name" value="HTH_TetR"/>
</dbReference>
<evidence type="ECO:0000313" key="5">
    <source>
        <dbReference type="Proteomes" id="UP000267464"/>
    </source>
</evidence>
<organism evidence="4 5">
    <name type="scientific">Piscinibacter terrae</name>
    <dbReference type="NCBI Taxonomy" id="2496871"/>
    <lineage>
        <taxon>Bacteria</taxon>
        <taxon>Pseudomonadati</taxon>
        <taxon>Pseudomonadota</taxon>
        <taxon>Betaproteobacteria</taxon>
        <taxon>Burkholderiales</taxon>
        <taxon>Sphaerotilaceae</taxon>
        <taxon>Piscinibacter</taxon>
    </lineage>
</organism>
<gene>
    <name evidence="4" type="ORF">DZC73_22725</name>
</gene>
<dbReference type="InterPro" id="IPR036271">
    <property type="entry name" value="Tet_transcr_reg_TetR-rel_C_sf"/>
</dbReference>
<dbReference type="SUPFAM" id="SSF48498">
    <property type="entry name" value="Tetracyclin repressor-like, C-terminal domain"/>
    <property type="match status" value="1"/>
</dbReference>
<evidence type="ECO:0000259" key="3">
    <source>
        <dbReference type="PROSITE" id="PS50977"/>
    </source>
</evidence>
<dbReference type="InterPro" id="IPR009057">
    <property type="entry name" value="Homeodomain-like_sf"/>
</dbReference>